<dbReference type="PANTHER" id="PTHR30565:SF9">
    <property type="entry name" value="PROTEIN YCIF"/>
    <property type="match status" value="1"/>
</dbReference>
<dbReference type="InterPro" id="IPR047114">
    <property type="entry name" value="YciF"/>
</dbReference>
<dbReference type="InterPro" id="IPR010287">
    <property type="entry name" value="DUF892_YciF-like"/>
</dbReference>
<dbReference type="RefSeq" id="WP_271174732.1">
    <property type="nucleotide sequence ID" value="NZ_BSEJ01000023.1"/>
</dbReference>
<keyword evidence="2" id="KW-1185">Reference proteome</keyword>
<accession>A0A9W6LYA0</accession>
<organism evidence="1 2">
    <name type="scientific">Microbacterium barkeri</name>
    <dbReference type="NCBI Taxonomy" id="33917"/>
    <lineage>
        <taxon>Bacteria</taxon>
        <taxon>Bacillati</taxon>
        <taxon>Actinomycetota</taxon>
        <taxon>Actinomycetes</taxon>
        <taxon>Micrococcales</taxon>
        <taxon>Microbacteriaceae</taxon>
        <taxon>Microbacterium</taxon>
    </lineage>
</organism>
<reference evidence="1" key="1">
    <citation type="journal article" date="2014" name="Int. J. Syst. Evol. Microbiol.">
        <title>Complete genome sequence of Corynebacterium casei LMG S-19264T (=DSM 44701T), isolated from a smear-ripened cheese.</title>
        <authorList>
            <consortium name="US DOE Joint Genome Institute (JGI-PGF)"/>
            <person name="Walter F."/>
            <person name="Albersmeier A."/>
            <person name="Kalinowski J."/>
            <person name="Ruckert C."/>
        </authorList>
    </citation>
    <scope>NUCLEOTIDE SEQUENCE</scope>
    <source>
        <strain evidence="1">VKM Ac-1020</strain>
    </source>
</reference>
<comment type="caution">
    <text evidence="1">The sequence shown here is derived from an EMBL/GenBank/DDBJ whole genome shotgun (WGS) entry which is preliminary data.</text>
</comment>
<dbReference type="Gene3D" id="1.20.1260.10">
    <property type="match status" value="1"/>
</dbReference>
<dbReference type="Pfam" id="PF05974">
    <property type="entry name" value="DUF892"/>
    <property type="match status" value="1"/>
</dbReference>
<dbReference type="AlphaFoldDB" id="A0A9W6LYA0"/>
<dbReference type="PANTHER" id="PTHR30565">
    <property type="entry name" value="PROTEIN YCIF"/>
    <property type="match status" value="1"/>
</dbReference>
<name>A0A9W6LYA0_9MICO</name>
<proteinExistence type="predicted"/>
<dbReference type="EMBL" id="BSEJ01000023">
    <property type="protein sequence ID" value="GLJ63055.1"/>
    <property type="molecule type" value="Genomic_DNA"/>
</dbReference>
<protein>
    <submittedName>
        <fullName evidence="1">YciE/YciF family protein</fullName>
    </submittedName>
</protein>
<dbReference type="Proteomes" id="UP001142462">
    <property type="component" value="Unassembled WGS sequence"/>
</dbReference>
<dbReference type="InterPro" id="IPR009078">
    <property type="entry name" value="Ferritin-like_SF"/>
</dbReference>
<dbReference type="SUPFAM" id="SSF47240">
    <property type="entry name" value="Ferritin-like"/>
    <property type="match status" value="1"/>
</dbReference>
<dbReference type="InterPro" id="IPR012347">
    <property type="entry name" value="Ferritin-like"/>
</dbReference>
<evidence type="ECO:0000313" key="2">
    <source>
        <dbReference type="Proteomes" id="UP001142462"/>
    </source>
</evidence>
<gene>
    <name evidence="1" type="ORF">GCM10017576_31860</name>
</gene>
<evidence type="ECO:0000313" key="1">
    <source>
        <dbReference type="EMBL" id="GLJ63055.1"/>
    </source>
</evidence>
<reference evidence="1" key="2">
    <citation type="submission" date="2023-01" db="EMBL/GenBank/DDBJ databases">
        <authorList>
            <person name="Sun Q."/>
            <person name="Evtushenko L."/>
        </authorList>
    </citation>
    <scope>NUCLEOTIDE SEQUENCE</scope>
    <source>
        <strain evidence="1">VKM Ac-1020</strain>
    </source>
</reference>
<sequence>MSQVNLETPEDLLRLQLRTALTMEDDSLAALGELAEAAASPDVKKLFRHHADETKQQIENLKKVFQLLEVPESTAASPSTKGISKQAESLIAKTAKPLRDQVTLSAALGNEHYEMAAYQSLIIPVTALGASDALKLLEENREQEVHTSEELATRLKELVS</sequence>